<evidence type="ECO:0000256" key="1">
    <source>
        <dbReference type="SAM" id="SignalP"/>
    </source>
</evidence>
<keyword evidence="1" id="KW-0732">Signal</keyword>
<organism evidence="2 3">
    <name type="scientific">Macrostomum lignano</name>
    <dbReference type="NCBI Taxonomy" id="282301"/>
    <lineage>
        <taxon>Eukaryota</taxon>
        <taxon>Metazoa</taxon>
        <taxon>Spiralia</taxon>
        <taxon>Lophotrochozoa</taxon>
        <taxon>Platyhelminthes</taxon>
        <taxon>Rhabditophora</taxon>
        <taxon>Macrostomorpha</taxon>
        <taxon>Macrostomida</taxon>
        <taxon>Macrostomidae</taxon>
        <taxon>Macrostomum</taxon>
    </lineage>
</organism>
<evidence type="ECO:0000313" key="2">
    <source>
        <dbReference type="Proteomes" id="UP000095280"/>
    </source>
</evidence>
<proteinExistence type="predicted"/>
<dbReference type="WBParaSite" id="maker-unitig_33544-snap-gene-0.1-mRNA-1">
    <property type="protein sequence ID" value="maker-unitig_33544-snap-gene-0.1-mRNA-1"/>
    <property type="gene ID" value="maker-unitig_33544-snap-gene-0.1"/>
</dbReference>
<dbReference type="AlphaFoldDB" id="A0A1I8FGC6"/>
<dbReference type="Proteomes" id="UP000095280">
    <property type="component" value="Unplaced"/>
</dbReference>
<reference evidence="3" key="1">
    <citation type="submission" date="2016-11" db="UniProtKB">
        <authorList>
            <consortium name="WormBaseParasite"/>
        </authorList>
    </citation>
    <scope>IDENTIFICATION</scope>
</reference>
<keyword evidence="2" id="KW-1185">Reference proteome</keyword>
<feature type="chain" id="PRO_5009318668" evidence="1">
    <location>
        <begin position="21"/>
        <end position="426"/>
    </location>
</feature>
<sequence>VSYVLSRLLALLSALPQLFTAKLAGTQLLPAKSPALIRERVESPELIGNRLVQTRAADLLCSLAQCAASGDSPEAARQLRDNRLQFSRLALHCLCSALAACYSHWTVESHVFSARIVQFNEIGVGWLTRAAHVKSLASLTLRLLALMKPSRWLDCLPLSGQPLLMLALRLGLGPACHIGGDHVTWYGFVSDLLPHCAGSHLGQVVTLTTGSLCDTLSLRETPAPPDLQPMALACLHGVLDRALRARDASAHRRILQLVVSDDLNMLLTAASSAELQEDATFVDALIDLVPLKDLLNSCRTNQAALKPTVCVAKRLNAQALASHGPELQSLLRECLPGSRSEVPFLQLELFHALLLALKEADRDSRGRRDLQDLAGLLVASVATILGSTAERQSWFRASVACTEEEVALSCRAARLLEQAMFLLLDH</sequence>
<protein>
    <submittedName>
        <fullName evidence="3">DUF2428 domain-containing protein</fullName>
    </submittedName>
</protein>
<feature type="signal peptide" evidence="1">
    <location>
        <begin position="1"/>
        <end position="20"/>
    </location>
</feature>
<name>A0A1I8FGC6_9PLAT</name>
<evidence type="ECO:0000313" key="3">
    <source>
        <dbReference type="WBParaSite" id="maker-unitig_33544-snap-gene-0.1-mRNA-1"/>
    </source>
</evidence>
<accession>A0A1I8FGC6</accession>